<reference evidence="1" key="1">
    <citation type="journal article" date="2020" name="Phytopathology">
        <title>Genome sequence of the chestnut blight fungus Cryphonectria parasitica EP155: A fundamental resource for an archetypical invasive plant pathogen.</title>
        <authorList>
            <person name="Crouch J.A."/>
            <person name="Dawe A."/>
            <person name="Aerts A."/>
            <person name="Barry K."/>
            <person name="Churchill A.C.L."/>
            <person name="Grimwood J."/>
            <person name="Hillman B."/>
            <person name="Milgroom M.G."/>
            <person name="Pangilinan J."/>
            <person name="Smith M."/>
            <person name="Salamov A."/>
            <person name="Schmutz J."/>
            <person name="Yadav J."/>
            <person name="Grigoriev I.V."/>
            <person name="Nuss D."/>
        </authorList>
    </citation>
    <scope>NUCLEOTIDE SEQUENCE</scope>
    <source>
        <strain evidence="1">EP155</strain>
    </source>
</reference>
<dbReference type="Proteomes" id="UP000803844">
    <property type="component" value="Unassembled WGS sequence"/>
</dbReference>
<keyword evidence="2" id="KW-1185">Reference proteome</keyword>
<name>A0A9P4XXE6_CRYP1</name>
<dbReference type="Gene3D" id="2.70.50.70">
    <property type="match status" value="1"/>
</dbReference>
<dbReference type="AlphaFoldDB" id="A0A9P4XXE6"/>
<evidence type="ECO:0000313" key="1">
    <source>
        <dbReference type="EMBL" id="KAF3762676.1"/>
    </source>
</evidence>
<evidence type="ECO:0008006" key="3">
    <source>
        <dbReference type="Google" id="ProtNLM"/>
    </source>
</evidence>
<dbReference type="RefSeq" id="XP_040773655.1">
    <property type="nucleotide sequence ID" value="XM_040917587.1"/>
</dbReference>
<dbReference type="PANTHER" id="PTHR36182:SF2">
    <property type="entry name" value="LYTIC POLYSACCHARIDE MONOOXYGENASE"/>
    <property type="match status" value="1"/>
</dbReference>
<accession>A0A9P4XXE6</accession>
<dbReference type="OrthoDB" id="2342176at2759"/>
<protein>
    <recommendedName>
        <fullName evidence="3">Lytic polysaccharide monooxygenase</fullName>
    </recommendedName>
</protein>
<organism evidence="1 2">
    <name type="scientific">Cryphonectria parasitica (strain ATCC 38755 / EP155)</name>
    <dbReference type="NCBI Taxonomy" id="660469"/>
    <lineage>
        <taxon>Eukaryota</taxon>
        <taxon>Fungi</taxon>
        <taxon>Dikarya</taxon>
        <taxon>Ascomycota</taxon>
        <taxon>Pezizomycotina</taxon>
        <taxon>Sordariomycetes</taxon>
        <taxon>Sordariomycetidae</taxon>
        <taxon>Diaporthales</taxon>
        <taxon>Cryphonectriaceae</taxon>
        <taxon>Cryphonectria-Endothia species complex</taxon>
        <taxon>Cryphonectria</taxon>
    </lineage>
</organism>
<comment type="caution">
    <text evidence="1">The sequence shown here is derived from an EMBL/GenBank/DDBJ whole genome shotgun (WGS) entry which is preliminary data.</text>
</comment>
<evidence type="ECO:0000313" key="2">
    <source>
        <dbReference type="Proteomes" id="UP000803844"/>
    </source>
</evidence>
<dbReference type="EMBL" id="MU032350">
    <property type="protein sequence ID" value="KAF3762676.1"/>
    <property type="molecule type" value="Genomic_DNA"/>
</dbReference>
<sequence>MAALLFTTPLLAGAESSIHKRHVQLVNPTPYNWDEYGPTNPLNPDGSDYPCKVPQGDAFVINGTATEMAIGEEQSVSFAGWAVHGGGSCQFALTEGHTPTTDSVWKVIHSIEGGCPKANVTGNLEPGQDPDTYTFTIPDDFAPGAYTWAWTWVNRIAGSPEFYMNCAPVTVTDGDDTTKTAETTYPDLFLANIGSASNGCTTSEALYEQVAIAYPYPGNSV</sequence>
<dbReference type="GeneID" id="63834716"/>
<proteinExistence type="predicted"/>
<dbReference type="PANTHER" id="PTHR36182">
    <property type="entry name" value="PROTEIN, PUTATIVE (AFU_ORTHOLOGUE AFUA_6G10930)-RELATED"/>
    <property type="match status" value="1"/>
</dbReference>
<gene>
    <name evidence="1" type="ORF">M406DRAFT_263380</name>
</gene>
<feature type="non-terminal residue" evidence="1">
    <location>
        <position position="221"/>
    </location>
</feature>